<comment type="caution">
    <text evidence="7">The sequence shown here is derived from an EMBL/GenBank/DDBJ whole genome shotgun (WGS) entry which is preliminary data.</text>
</comment>
<dbReference type="Proteomes" id="UP000035489">
    <property type="component" value="Unassembled WGS sequence"/>
</dbReference>
<evidence type="ECO:0000256" key="2">
    <source>
        <dbReference type="ARBA" id="ARBA00023002"/>
    </source>
</evidence>
<feature type="domain" description="Aldehyde dehydrogenase" evidence="6">
    <location>
        <begin position="39"/>
        <end position="496"/>
    </location>
</feature>
<dbReference type="Gene3D" id="3.40.309.10">
    <property type="entry name" value="Aldehyde Dehydrogenase, Chain A, domain 2"/>
    <property type="match status" value="1"/>
</dbReference>
<dbReference type="PROSITE" id="PS00070">
    <property type="entry name" value="ALDEHYDE_DEHYDR_CYS"/>
    <property type="match status" value="1"/>
</dbReference>
<reference evidence="7 8" key="1">
    <citation type="submission" date="2015-05" db="EMBL/GenBank/DDBJ databases">
        <title>Draft genome sequence of Microvirga vignae strain BR3299, a novel nitrogen fixing bacteria isolated from Brazil semi-aired region.</title>
        <authorList>
            <person name="Zilli J.E."/>
            <person name="Passos S.R."/>
            <person name="Leite J."/>
            <person name="Baldani J.I."/>
            <person name="Xavier G.R."/>
            <person name="Rumjaneck N.G."/>
            <person name="Simoes-Araujo J.L."/>
        </authorList>
    </citation>
    <scope>NUCLEOTIDE SEQUENCE [LARGE SCALE GENOMIC DNA]</scope>
    <source>
        <strain evidence="7 8">BR3299</strain>
    </source>
</reference>
<dbReference type="PROSITE" id="PS00687">
    <property type="entry name" value="ALDEHYDE_DEHYDR_GLU"/>
    <property type="match status" value="1"/>
</dbReference>
<dbReference type="InterPro" id="IPR016160">
    <property type="entry name" value="Ald_DH_CS_CYS"/>
</dbReference>
<evidence type="ECO:0000256" key="4">
    <source>
        <dbReference type="PROSITE-ProRule" id="PRU10007"/>
    </source>
</evidence>
<dbReference type="InterPro" id="IPR015590">
    <property type="entry name" value="Aldehyde_DH_dom"/>
</dbReference>
<dbReference type="FunFam" id="3.40.605.10:FF:000007">
    <property type="entry name" value="NAD/NADP-dependent betaine aldehyde dehydrogenase"/>
    <property type="match status" value="1"/>
</dbReference>
<evidence type="ECO:0000256" key="5">
    <source>
        <dbReference type="RuleBase" id="RU003345"/>
    </source>
</evidence>
<dbReference type="AlphaFoldDB" id="A0A0H1R4P4"/>
<dbReference type="Gene3D" id="3.40.605.10">
    <property type="entry name" value="Aldehyde Dehydrogenase, Chain A, domain 1"/>
    <property type="match status" value="1"/>
</dbReference>
<dbReference type="STRING" id="1225564.AA309_28200"/>
<organism evidence="7 8">
    <name type="scientific">Microvirga vignae</name>
    <dbReference type="NCBI Taxonomy" id="1225564"/>
    <lineage>
        <taxon>Bacteria</taxon>
        <taxon>Pseudomonadati</taxon>
        <taxon>Pseudomonadota</taxon>
        <taxon>Alphaproteobacteria</taxon>
        <taxon>Hyphomicrobiales</taxon>
        <taxon>Methylobacteriaceae</taxon>
        <taxon>Microvirga</taxon>
    </lineage>
</organism>
<sequence length="514" mass="54278">MNMPLVNADSSARVLELLKDLLPSKEIGSLVAGQILPGNGEAVELVDPATGKVFLTYADAGSAVVDAAMEAAREAQGRWMALTASARGRVIWEIGRLLRENAPAIAELESRTAGQPIRDTRGLIGKVAEMFEYYAGWSDKMYGDVIPVPTTHLNYTRHEPYGVVVQITPWNAPLFTAGWQIAPAICAGNAVVLKPSELTPLTSLVLGALCERAGAPKGLVNVIAGVGRTSGQYAVAHPKTALVVFVGSAAAGSAIAATAARNVVPCILELGGKSANIVFADGDIDRAVVGAQSAIFASAGQSCVAGSRLLVQRAVHAEFVEKLAKASERIPVGAPLDDQTQIGPINNERQWKKIDEMVRQGISDGARLATGGRKPAHLAATGGFYYSPTILDRVDPAMEIAREEVFGPVLAVTPFDDEAEAISIANRTPYGLAGAVWTENVGRAHRVAANVRAGTFWINGYKTISVMSPFGGFGRSGYGRSSGREALMAYTQTKSVWVETAEDPAITFGYHPVD</sequence>
<dbReference type="InterPro" id="IPR016163">
    <property type="entry name" value="Ald_DH_C"/>
</dbReference>
<evidence type="ECO:0000259" key="6">
    <source>
        <dbReference type="Pfam" id="PF00171"/>
    </source>
</evidence>
<evidence type="ECO:0000256" key="1">
    <source>
        <dbReference type="ARBA" id="ARBA00009986"/>
    </source>
</evidence>
<comment type="similarity">
    <text evidence="1 5">Belongs to the aldehyde dehydrogenase family.</text>
</comment>
<evidence type="ECO:0000256" key="3">
    <source>
        <dbReference type="ARBA" id="ARBA00023097"/>
    </source>
</evidence>
<keyword evidence="2 5" id="KW-0560">Oxidoreductase</keyword>
<evidence type="ECO:0000313" key="8">
    <source>
        <dbReference type="Proteomes" id="UP000035489"/>
    </source>
</evidence>
<dbReference type="EMBL" id="LCYG01000103">
    <property type="protein sequence ID" value="KLK90024.1"/>
    <property type="molecule type" value="Genomic_DNA"/>
</dbReference>
<dbReference type="OrthoDB" id="9802947at2"/>
<dbReference type="FunFam" id="3.40.309.10:FF:000012">
    <property type="entry name" value="Betaine aldehyde dehydrogenase"/>
    <property type="match status" value="1"/>
</dbReference>
<dbReference type="Pfam" id="PF00171">
    <property type="entry name" value="Aldedh"/>
    <property type="match status" value="1"/>
</dbReference>
<dbReference type="InterPro" id="IPR016161">
    <property type="entry name" value="Ald_DH/histidinol_DH"/>
</dbReference>
<dbReference type="InterPro" id="IPR029510">
    <property type="entry name" value="Ald_DH_CS_GLU"/>
</dbReference>
<dbReference type="SUPFAM" id="SSF53720">
    <property type="entry name" value="ALDH-like"/>
    <property type="match status" value="1"/>
</dbReference>
<keyword evidence="3" id="KW-0558">Oxidation</keyword>
<protein>
    <submittedName>
        <fullName evidence="7">Aldehyde dehydrogenase</fullName>
    </submittedName>
</protein>
<dbReference type="InterPro" id="IPR016162">
    <property type="entry name" value="Ald_DH_N"/>
</dbReference>
<evidence type="ECO:0000313" key="7">
    <source>
        <dbReference type="EMBL" id="KLK90024.1"/>
    </source>
</evidence>
<gene>
    <name evidence="7" type="ORF">AA309_28200</name>
</gene>
<dbReference type="PANTHER" id="PTHR11699">
    <property type="entry name" value="ALDEHYDE DEHYDROGENASE-RELATED"/>
    <property type="match status" value="1"/>
</dbReference>
<keyword evidence="8" id="KW-1185">Reference proteome</keyword>
<accession>A0A0H1R4P4</accession>
<dbReference type="GO" id="GO:0016620">
    <property type="term" value="F:oxidoreductase activity, acting on the aldehyde or oxo group of donors, NAD or NADP as acceptor"/>
    <property type="evidence" value="ECO:0007669"/>
    <property type="project" value="InterPro"/>
</dbReference>
<feature type="active site" evidence="4">
    <location>
        <position position="269"/>
    </location>
</feature>
<name>A0A0H1R4P4_9HYPH</name>
<proteinExistence type="inferred from homology"/>
<dbReference type="PATRIC" id="fig|1225564.3.peg.166"/>